<keyword evidence="3" id="KW-0547">Nucleotide-binding</keyword>
<keyword evidence="2" id="KW-0813">Transport</keyword>
<evidence type="ECO:0000256" key="1">
    <source>
        <dbReference type="ARBA" id="ARBA00005417"/>
    </source>
</evidence>
<dbReference type="GO" id="GO:0006829">
    <property type="term" value="P:zinc ion transport"/>
    <property type="evidence" value="ECO:0007669"/>
    <property type="project" value="UniProtKB-KW"/>
</dbReference>
<feature type="domain" description="ABC transporter" evidence="7">
    <location>
        <begin position="3"/>
        <end position="238"/>
    </location>
</feature>
<proteinExistence type="inferred from homology"/>
<protein>
    <submittedName>
        <fullName evidence="8">ABC transporter ATP-binding protein</fullName>
    </submittedName>
</protein>
<name>A0A545TKU6_9PROT</name>
<reference evidence="8 9" key="1">
    <citation type="submission" date="2019-06" db="EMBL/GenBank/DDBJ databases">
        <title>Whole genome sequence for Rhodospirillaceae sp. R148.</title>
        <authorList>
            <person name="Wang G."/>
        </authorList>
    </citation>
    <scope>NUCLEOTIDE SEQUENCE [LARGE SCALE GENOMIC DNA]</scope>
    <source>
        <strain evidence="8 9">R148</strain>
    </source>
</reference>
<dbReference type="Pfam" id="PF00005">
    <property type="entry name" value="ABC_tran"/>
    <property type="match status" value="1"/>
</dbReference>
<dbReference type="Proteomes" id="UP000315252">
    <property type="component" value="Unassembled WGS sequence"/>
</dbReference>
<dbReference type="EMBL" id="VHSH01000007">
    <property type="protein sequence ID" value="TQV77827.1"/>
    <property type="molecule type" value="Genomic_DNA"/>
</dbReference>
<evidence type="ECO:0000256" key="2">
    <source>
        <dbReference type="ARBA" id="ARBA00022448"/>
    </source>
</evidence>
<organism evidence="8 9">
    <name type="scientific">Denitrobaculum tricleocarpae</name>
    <dbReference type="NCBI Taxonomy" id="2591009"/>
    <lineage>
        <taxon>Bacteria</taxon>
        <taxon>Pseudomonadati</taxon>
        <taxon>Pseudomonadota</taxon>
        <taxon>Alphaproteobacteria</taxon>
        <taxon>Rhodospirillales</taxon>
        <taxon>Rhodospirillaceae</taxon>
        <taxon>Denitrobaculum</taxon>
    </lineage>
</organism>
<evidence type="ECO:0000256" key="6">
    <source>
        <dbReference type="ARBA" id="ARBA00023065"/>
    </source>
</evidence>
<keyword evidence="5" id="KW-0862">Zinc</keyword>
<dbReference type="OrthoDB" id="9806726at2"/>
<evidence type="ECO:0000256" key="3">
    <source>
        <dbReference type="ARBA" id="ARBA00022741"/>
    </source>
</evidence>
<dbReference type="InterPro" id="IPR003439">
    <property type="entry name" value="ABC_transporter-like_ATP-bd"/>
</dbReference>
<evidence type="ECO:0000313" key="9">
    <source>
        <dbReference type="Proteomes" id="UP000315252"/>
    </source>
</evidence>
<dbReference type="InterPro" id="IPR003593">
    <property type="entry name" value="AAA+_ATPase"/>
</dbReference>
<dbReference type="AlphaFoldDB" id="A0A545TKU6"/>
<dbReference type="PANTHER" id="PTHR42734:SF19">
    <property type="entry name" value="IRON COMPOUNDS ABC TRANSPORTER, ATP-BINDING PROTEIN"/>
    <property type="match status" value="1"/>
</dbReference>
<keyword evidence="5" id="KW-0864">Zinc transport</keyword>
<dbReference type="InterPro" id="IPR050153">
    <property type="entry name" value="Metal_Ion_Import_ABC"/>
</dbReference>
<dbReference type="GO" id="GO:0005524">
    <property type="term" value="F:ATP binding"/>
    <property type="evidence" value="ECO:0007669"/>
    <property type="project" value="UniProtKB-KW"/>
</dbReference>
<dbReference type="InterPro" id="IPR017871">
    <property type="entry name" value="ABC_transporter-like_CS"/>
</dbReference>
<comment type="similarity">
    <text evidence="1">Belongs to the ABC transporter superfamily.</text>
</comment>
<dbReference type="InterPro" id="IPR027417">
    <property type="entry name" value="P-loop_NTPase"/>
</dbReference>
<evidence type="ECO:0000256" key="4">
    <source>
        <dbReference type="ARBA" id="ARBA00022840"/>
    </source>
</evidence>
<evidence type="ECO:0000259" key="7">
    <source>
        <dbReference type="PROSITE" id="PS50893"/>
    </source>
</evidence>
<dbReference type="PROSITE" id="PS50893">
    <property type="entry name" value="ABC_TRANSPORTER_2"/>
    <property type="match status" value="1"/>
</dbReference>
<evidence type="ECO:0000256" key="5">
    <source>
        <dbReference type="ARBA" id="ARBA00022906"/>
    </source>
</evidence>
<dbReference type="GO" id="GO:0016887">
    <property type="term" value="F:ATP hydrolysis activity"/>
    <property type="evidence" value="ECO:0007669"/>
    <property type="project" value="InterPro"/>
</dbReference>
<dbReference type="SMART" id="SM00382">
    <property type="entry name" value="AAA"/>
    <property type="match status" value="1"/>
</dbReference>
<comment type="caution">
    <text evidence="8">The sequence shown here is derived from an EMBL/GenBank/DDBJ whole genome shotgun (WGS) entry which is preliminary data.</text>
</comment>
<evidence type="ECO:0000313" key="8">
    <source>
        <dbReference type="EMBL" id="TQV77827.1"/>
    </source>
</evidence>
<dbReference type="PANTHER" id="PTHR42734">
    <property type="entry name" value="METAL TRANSPORT SYSTEM ATP-BINDING PROTEIN TM_0124-RELATED"/>
    <property type="match status" value="1"/>
</dbReference>
<sequence length="254" mass="27091">MKLDVSDLAFGYPGFPVGQDVSLHLEAGEVLCLLGPNGCGKTTLFKTVMGLLPPRGGRIAIGGRAMESLARPELARLMAYVPQAHAPVFPYSVHDMVLMGRTAHRGLFAAPSKGDHEAALAALEQLEIADLATRDYTRLSGGQRQLVLIARALAQESPFILLDEPTASLDFGNQLMVLEQVRRLAADGKGIVMSTHDPDHAFACGTRALAMKDGRTLANGPVAETLTGEVLSSLYDVPVEILLAGERRICLPAI</sequence>
<gene>
    <name evidence="8" type="ORF">FKG95_19940</name>
</gene>
<dbReference type="FunFam" id="3.40.50.300:FF:000134">
    <property type="entry name" value="Iron-enterobactin ABC transporter ATP-binding protein"/>
    <property type="match status" value="1"/>
</dbReference>
<keyword evidence="9" id="KW-1185">Reference proteome</keyword>
<dbReference type="PROSITE" id="PS00211">
    <property type="entry name" value="ABC_TRANSPORTER_1"/>
    <property type="match status" value="1"/>
</dbReference>
<dbReference type="Gene3D" id="3.40.50.300">
    <property type="entry name" value="P-loop containing nucleotide triphosphate hydrolases"/>
    <property type="match status" value="1"/>
</dbReference>
<dbReference type="CDD" id="cd03214">
    <property type="entry name" value="ABC_Iron-Siderophores_B12_Hemin"/>
    <property type="match status" value="1"/>
</dbReference>
<keyword evidence="6" id="KW-0406">Ion transport</keyword>
<dbReference type="SUPFAM" id="SSF52540">
    <property type="entry name" value="P-loop containing nucleoside triphosphate hydrolases"/>
    <property type="match status" value="1"/>
</dbReference>
<dbReference type="RefSeq" id="WP_142898170.1">
    <property type="nucleotide sequence ID" value="NZ_ML660058.1"/>
</dbReference>
<keyword evidence="4 8" id="KW-0067">ATP-binding</keyword>
<accession>A0A545TKU6</accession>